<dbReference type="AlphaFoldDB" id="A0AAI9XBQ0"/>
<dbReference type="EMBL" id="LACB01000061">
    <property type="protein sequence ID" value="KAJ9490258.1"/>
    <property type="molecule type" value="Genomic_DNA"/>
</dbReference>
<organism evidence="1 2">
    <name type="scientific">Penicillium thymicola</name>
    <dbReference type="NCBI Taxonomy" id="293382"/>
    <lineage>
        <taxon>Eukaryota</taxon>
        <taxon>Fungi</taxon>
        <taxon>Dikarya</taxon>
        <taxon>Ascomycota</taxon>
        <taxon>Pezizomycotina</taxon>
        <taxon>Eurotiomycetes</taxon>
        <taxon>Eurotiomycetidae</taxon>
        <taxon>Eurotiales</taxon>
        <taxon>Aspergillaceae</taxon>
        <taxon>Penicillium</taxon>
    </lineage>
</organism>
<sequence>MSDRGGLRLQGNRQTGYTPFIIQLDQPATSIIRPPLRSSTSISTTLTVAGSGLRTFGRLVTTASTMYLDQRPTSIISINHFNHIQSDRGGLQLQDNRQTGYTSFDHPSTAWIIHLNYHSTPIPTSLTVAGFGFRAIGSLVAITSIDHFDQPLRPPTSIIPTVAGWSIINHRLRSPLQPTIHLKH</sequence>
<reference evidence="1" key="1">
    <citation type="submission" date="2015-06" db="EMBL/GenBank/DDBJ databases">
        <authorList>
            <person name="Nguyen H."/>
        </authorList>
    </citation>
    <scope>NUCLEOTIDE SEQUENCE</scope>
    <source>
        <strain evidence="1">DAOM 180753</strain>
    </source>
</reference>
<dbReference type="Proteomes" id="UP001227192">
    <property type="component" value="Unassembled WGS sequence"/>
</dbReference>
<evidence type="ECO:0000313" key="2">
    <source>
        <dbReference type="Proteomes" id="UP001227192"/>
    </source>
</evidence>
<evidence type="ECO:0000313" key="1">
    <source>
        <dbReference type="EMBL" id="KAJ9490258.1"/>
    </source>
</evidence>
<keyword evidence="2" id="KW-1185">Reference proteome</keyword>
<protein>
    <submittedName>
        <fullName evidence="1">Uncharacterized protein</fullName>
    </submittedName>
</protein>
<comment type="caution">
    <text evidence="1">The sequence shown here is derived from an EMBL/GenBank/DDBJ whole genome shotgun (WGS) entry which is preliminary data.</text>
</comment>
<proteinExistence type="predicted"/>
<reference evidence="1" key="2">
    <citation type="journal article" date="2016" name="Fungal Biol.">
        <title>Ochratoxin A production by Penicillium thymicola.</title>
        <authorList>
            <person name="Nguyen H.D.T."/>
            <person name="McMullin D.R."/>
            <person name="Ponomareva E."/>
            <person name="Riley R."/>
            <person name="Pomraning K.R."/>
            <person name="Baker S.E."/>
            <person name="Seifert K.A."/>
        </authorList>
    </citation>
    <scope>NUCLEOTIDE SEQUENCE</scope>
    <source>
        <strain evidence="1">DAOM 180753</strain>
    </source>
</reference>
<gene>
    <name evidence="1" type="ORF">VN97_g2984</name>
</gene>
<accession>A0AAI9XBQ0</accession>
<name>A0AAI9XBQ0_PENTH</name>